<feature type="transmembrane region" description="Helical" evidence="6">
    <location>
        <begin position="75"/>
        <end position="97"/>
    </location>
</feature>
<evidence type="ECO:0000256" key="1">
    <source>
        <dbReference type="ARBA" id="ARBA00004651"/>
    </source>
</evidence>
<dbReference type="InterPro" id="IPR020846">
    <property type="entry name" value="MFS_dom"/>
</dbReference>
<keyword evidence="2 6" id="KW-0812">Transmembrane</keyword>
<dbReference type="RefSeq" id="WP_350815304.1">
    <property type="nucleotide sequence ID" value="NZ_JBEPCV010000066.1"/>
</dbReference>
<dbReference type="EMBL" id="JBEPCV010000066">
    <property type="protein sequence ID" value="MER6909406.1"/>
    <property type="molecule type" value="Genomic_DNA"/>
</dbReference>
<feature type="domain" description="Major facilitator superfamily (MFS) profile" evidence="7">
    <location>
        <begin position="1"/>
        <end position="170"/>
    </location>
</feature>
<dbReference type="Gene3D" id="1.20.1250.20">
    <property type="entry name" value="MFS general substrate transporter like domains"/>
    <property type="match status" value="1"/>
</dbReference>
<keyword evidence="5" id="KW-0046">Antibiotic resistance</keyword>
<feature type="non-terminal residue" evidence="8">
    <location>
        <position position="170"/>
    </location>
</feature>
<feature type="transmembrane region" description="Helical" evidence="6">
    <location>
        <begin position="20"/>
        <end position="38"/>
    </location>
</feature>
<keyword evidence="4 6" id="KW-0472">Membrane</keyword>
<dbReference type="SUPFAM" id="SSF103473">
    <property type="entry name" value="MFS general substrate transporter"/>
    <property type="match status" value="1"/>
</dbReference>
<protein>
    <submittedName>
        <fullName evidence="8">MFS transporter</fullName>
    </submittedName>
</protein>
<feature type="transmembrane region" description="Helical" evidence="6">
    <location>
        <begin position="150"/>
        <end position="168"/>
    </location>
</feature>
<gene>
    <name evidence="8" type="ORF">ABT322_37925</name>
</gene>
<evidence type="ECO:0000256" key="3">
    <source>
        <dbReference type="ARBA" id="ARBA00022989"/>
    </source>
</evidence>
<dbReference type="PANTHER" id="PTHR42718">
    <property type="entry name" value="MAJOR FACILITATOR SUPERFAMILY MULTIDRUG TRANSPORTER MFSC"/>
    <property type="match status" value="1"/>
</dbReference>
<evidence type="ECO:0000256" key="4">
    <source>
        <dbReference type="ARBA" id="ARBA00023136"/>
    </source>
</evidence>
<organism evidence="8 9">
    <name type="scientific">Streptomyces flaveolus</name>
    <dbReference type="NCBI Taxonomy" id="67297"/>
    <lineage>
        <taxon>Bacteria</taxon>
        <taxon>Bacillati</taxon>
        <taxon>Actinomycetota</taxon>
        <taxon>Actinomycetes</taxon>
        <taxon>Kitasatosporales</taxon>
        <taxon>Streptomycetaceae</taxon>
        <taxon>Streptomyces</taxon>
    </lineage>
</organism>
<dbReference type="Pfam" id="PF07690">
    <property type="entry name" value="MFS_1"/>
    <property type="match status" value="1"/>
</dbReference>
<accession>A0ABV1VTN0</accession>
<name>A0ABV1VTN0_9ACTN</name>
<evidence type="ECO:0000259" key="7">
    <source>
        <dbReference type="PROSITE" id="PS50850"/>
    </source>
</evidence>
<dbReference type="InterPro" id="IPR011701">
    <property type="entry name" value="MFS"/>
</dbReference>
<comment type="caution">
    <text evidence="8">The sequence shown here is derived from an EMBL/GenBank/DDBJ whole genome shotgun (WGS) entry which is preliminary data.</text>
</comment>
<evidence type="ECO:0000256" key="6">
    <source>
        <dbReference type="SAM" id="Phobius"/>
    </source>
</evidence>
<keyword evidence="9" id="KW-1185">Reference proteome</keyword>
<dbReference type="PANTHER" id="PTHR42718:SF42">
    <property type="entry name" value="EXPORT PROTEIN"/>
    <property type="match status" value="1"/>
</dbReference>
<feature type="transmembrane region" description="Helical" evidence="6">
    <location>
        <begin position="45"/>
        <end position="63"/>
    </location>
</feature>
<dbReference type="InterPro" id="IPR036259">
    <property type="entry name" value="MFS_trans_sf"/>
</dbReference>
<dbReference type="Proteomes" id="UP001490330">
    <property type="component" value="Unassembled WGS sequence"/>
</dbReference>
<evidence type="ECO:0000256" key="5">
    <source>
        <dbReference type="ARBA" id="ARBA00023251"/>
    </source>
</evidence>
<keyword evidence="3 6" id="KW-1133">Transmembrane helix</keyword>
<sequence>MTQFLQNIQGYSAMDAGVRLLAWTAMPMVVAPLGGMISDRIGGKPVVTLGLAMMTAGMAYWALIREPDVSYAAQLPSLMVCGAGMALFYAPLINLTMGSVAEHEQGIASGVTAATRELGAAFGVALLASIFSANGGYASLRNFVDGLVPAMWVGAAAVALATAAMLVVPG</sequence>
<evidence type="ECO:0000313" key="9">
    <source>
        <dbReference type="Proteomes" id="UP001490330"/>
    </source>
</evidence>
<evidence type="ECO:0000313" key="8">
    <source>
        <dbReference type="EMBL" id="MER6909406.1"/>
    </source>
</evidence>
<reference evidence="8 9" key="1">
    <citation type="submission" date="2024-06" db="EMBL/GenBank/DDBJ databases">
        <title>The Natural Products Discovery Center: Release of the First 8490 Sequenced Strains for Exploring Actinobacteria Biosynthetic Diversity.</title>
        <authorList>
            <person name="Kalkreuter E."/>
            <person name="Kautsar S.A."/>
            <person name="Yang D."/>
            <person name="Bader C.D."/>
            <person name="Teijaro C.N."/>
            <person name="Fluegel L."/>
            <person name="Davis C.M."/>
            <person name="Simpson J.R."/>
            <person name="Lauterbach L."/>
            <person name="Steele A.D."/>
            <person name="Gui C."/>
            <person name="Meng S."/>
            <person name="Li G."/>
            <person name="Viehrig K."/>
            <person name="Ye F."/>
            <person name="Su P."/>
            <person name="Kiefer A.F."/>
            <person name="Nichols A."/>
            <person name="Cepeda A.J."/>
            <person name="Yan W."/>
            <person name="Fan B."/>
            <person name="Jiang Y."/>
            <person name="Adhikari A."/>
            <person name="Zheng C.-J."/>
            <person name="Schuster L."/>
            <person name="Cowan T.M."/>
            <person name="Smanski M.J."/>
            <person name="Chevrette M.G."/>
            <person name="De Carvalho L.P.S."/>
            <person name="Shen B."/>
        </authorList>
    </citation>
    <scope>NUCLEOTIDE SEQUENCE [LARGE SCALE GENOMIC DNA]</scope>
    <source>
        <strain evidence="8 9">NPDC000632</strain>
    </source>
</reference>
<dbReference type="PROSITE" id="PS50850">
    <property type="entry name" value="MFS"/>
    <property type="match status" value="1"/>
</dbReference>
<evidence type="ECO:0000256" key="2">
    <source>
        <dbReference type="ARBA" id="ARBA00022692"/>
    </source>
</evidence>
<comment type="subcellular location">
    <subcellularLocation>
        <location evidence="1">Cell membrane</location>
        <topology evidence="1">Multi-pass membrane protein</topology>
    </subcellularLocation>
</comment>
<feature type="transmembrane region" description="Helical" evidence="6">
    <location>
        <begin position="118"/>
        <end position="138"/>
    </location>
</feature>
<proteinExistence type="predicted"/>